<name>A0A8K1GBV3_9PASS</name>
<protein>
    <submittedName>
        <fullName evidence="1">Uncharacterized protein</fullName>
    </submittedName>
</protein>
<accession>A0A8K1GBV3</accession>
<gene>
    <name evidence="1" type="ORF">HGM15179_011293</name>
</gene>
<organism evidence="1 2">
    <name type="scientific">Zosterops borbonicus</name>
    <dbReference type="NCBI Taxonomy" id="364589"/>
    <lineage>
        <taxon>Eukaryota</taxon>
        <taxon>Metazoa</taxon>
        <taxon>Chordata</taxon>
        <taxon>Craniata</taxon>
        <taxon>Vertebrata</taxon>
        <taxon>Euteleostomi</taxon>
        <taxon>Archelosauria</taxon>
        <taxon>Archosauria</taxon>
        <taxon>Dinosauria</taxon>
        <taxon>Saurischia</taxon>
        <taxon>Theropoda</taxon>
        <taxon>Coelurosauria</taxon>
        <taxon>Aves</taxon>
        <taxon>Neognathae</taxon>
        <taxon>Neoaves</taxon>
        <taxon>Telluraves</taxon>
        <taxon>Australaves</taxon>
        <taxon>Passeriformes</taxon>
        <taxon>Sylvioidea</taxon>
        <taxon>Zosteropidae</taxon>
        <taxon>Zosterops</taxon>
    </lineage>
</organism>
<evidence type="ECO:0000313" key="2">
    <source>
        <dbReference type="Proteomes" id="UP000796761"/>
    </source>
</evidence>
<comment type="caution">
    <text evidence="1">The sequence shown here is derived from an EMBL/GenBank/DDBJ whole genome shotgun (WGS) entry which is preliminary data.</text>
</comment>
<dbReference type="AlphaFoldDB" id="A0A8K1GBV3"/>
<keyword evidence="2" id="KW-1185">Reference proteome</keyword>
<proteinExistence type="predicted"/>
<reference evidence="1" key="1">
    <citation type="submission" date="2019-04" db="EMBL/GenBank/DDBJ databases">
        <title>Genome assembly of Zosterops borbonicus 15179.</title>
        <authorList>
            <person name="Leroy T."/>
            <person name="Anselmetti Y."/>
            <person name="Tilak M.-K."/>
            <person name="Nabholz B."/>
        </authorList>
    </citation>
    <scope>NUCLEOTIDE SEQUENCE</scope>
    <source>
        <strain evidence="1">HGM_15179</strain>
        <tissue evidence="1">Muscle</tissue>
    </source>
</reference>
<dbReference type="Proteomes" id="UP000796761">
    <property type="component" value="Unassembled WGS sequence"/>
</dbReference>
<sequence length="110" mass="13097">MRFPTEEGQTEPVGACPEEATNKIRELVHLFHEDRLRQLVLFSVEKRFQPKNISQFYSCRDFLDNSSNRREMSLKEFPSASEENEDHSCFGMSDRMKTLRLFRLEHLKIE</sequence>
<dbReference type="EMBL" id="SWJQ01000351">
    <property type="protein sequence ID" value="TRZ15794.1"/>
    <property type="molecule type" value="Genomic_DNA"/>
</dbReference>
<evidence type="ECO:0000313" key="1">
    <source>
        <dbReference type="EMBL" id="TRZ15794.1"/>
    </source>
</evidence>